<gene>
    <name evidence="1" type="ORF">RJ641_016552</name>
</gene>
<dbReference type="AlphaFoldDB" id="A0AAN8UM53"/>
<dbReference type="EMBL" id="JBAMMX010000022">
    <property type="protein sequence ID" value="KAK6918130.1"/>
    <property type="molecule type" value="Genomic_DNA"/>
</dbReference>
<accession>A0AAN8UM53</accession>
<name>A0AAN8UM53_9MAGN</name>
<reference evidence="1 2" key="1">
    <citation type="submission" date="2023-12" db="EMBL/GenBank/DDBJ databases">
        <title>A high-quality genome assembly for Dillenia turbinata (Dilleniales).</title>
        <authorList>
            <person name="Chanderbali A."/>
        </authorList>
    </citation>
    <scope>NUCLEOTIDE SEQUENCE [LARGE SCALE GENOMIC DNA]</scope>
    <source>
        <strain evidence="1">LSX21</strain>
        <tissue evidence="1">Leaf</tissue>
    </source>
</reference>
<protein>
    <submittedName>
        <fullName evidence="1">Uncharacterized protein</fullName>
    </submittedName>
</protein>
<dbReference type="InterPro" id="IPR038277">
    <property type="entry name" value="UreF_sf"/>
</dbReference>
<keyword evidence="2" id="KW-1185">Reference proteome</keyword>
<organism evidence="1 2">
    <name type="scientific">Dillenia turbinata</name>
    <dbReference type="NCBI Taxonomy" id="194707"/>
    <lineage>
        <taxon>Eukaryota</taxon>
        <taxon>Viridiplantae</taxon>
        <taxon>Streptophyta</taxon>
        <taxon>Embryophyta</taxon>
        <taxon>Tracheophyta</taxon>
        <taxon>Spermatophyta</taxon>
        <taxon>Magnoliopsida</taxon>
        <taxon>eudicotyledons</taxon>
        <taxon>Gunneridae</taxon>
        <taxon>Pentapetalae</taxon>
        <taxon>Dilleniales</taxon>
        <taxon>Dilleniaceae</taxon>
        <taxon>Dillenia</taxon>
    </lineage>
</organism>
<sequence>MGQAADIKSFHLVNWQVVQNTLQDGGLGIRDIKWQNRALLNKWIFSGAVELLVTSSGPVVLNPSKPDKVRFLGRYVPKSANSLADCLATQDVKGTDPISAGCDGADSWGVMEKCPMLKRKDCQVFYSSHVRKFLEECRAHLDMWTIIGQGSYFEVFMFMDCALAPVEDQRELVEKSKSIALREAFLQWSEWQLCDSIPPTGGFAYSFGLEAAVRTCIISDPEDLRICIVHVLNNTGSLLLPLVYSATVSEPFPLSDIESAVVHRAEYFLEFDPYRSNSGVKVVGAVTHPHEASVLPQSKKGFTTISMSFTEIVSISSSIKA</sequence>
<evidence type="ECO:0000313" key="2">
    <source>
        <dbReference type="Proteomes" id="UP001370490"/>
    </source>
</evidence>
<dbReference type="PANTHER" id="PTHR33620:SF1">
    <property type="entry name" value="UREASE ACCESSORY PROTEIN F"/>
    <property type="match status" value="1"/>
</dbReference>
<dbReference type="PANTHER" id="PTHR33620">
    <property type="entry name" value="UREASE ACCESSORY PROTEIN F"/>
    <property type="match status" value="1"/>
</dbReference>
<proteinExistence type="predicted"/>
<dbReference type="Gene3D" id="1.10.4190.10">
    <property type="entry name" value="Urease accessory protein UreF"/>
    <property type="match status" value="1"/>
</dbReference>
<comment type="caution">
    <text evidence="1">The sequence shown here is derived from an EMBL/GenBank/DDBJ whole genome shotgun (WGS) entry which is preliminary data.</text>
</comment>
<dbReference type="Proteomes" id="UP001370490">
    <property type="component" value="Unassembled WGS sequence"/>
</dbReference>
<evidence type="ECO:0000313" key="1">
    <source>
        <dbReference type="EMBL" id="KAK6918130.1"/>
    </source>
</evidence>